<reference evidence="2" key="1">
    <citation type="submission" date="2020-07" db="EMBL/GenBank/DDBJ databases">
        <title>Multicomponent nature underlies the extraordinary mechanical properties of spider dragline silk.</title>
        <authorList>
            <person name="Kono N."/>
            <person name="Nakamura H."/>
            <person name="Mori M."/>
            <person name="Yoshida Y."/>
            <person name="Ohtoshi R."/>
            <person name="Malay A.D."/>
            <person name="Moran D.A.P."/>
            <person name="Tomita M."/>
            <person name="Numata K."/>
            <person name="Arakawa K."/>
        </authorList>
    </citation>
    <scope>NUCLEOTIDE SEQUENCE</scope>
</reference>
<protein>
    <submittedName>
        <fullName evidence="2">Uncharacterized protein</fullName>
    </submittedName>
</protein>
<dbReference type="OrthoDB" id="10342692at2759"/>
<gene>
    <name evidence="2" type="ORF">TNCT_636781</name>
</gene>
<dbReference type="AlphaFoldDB" id="A0A8X6ICP6"/>
<evidence type="ECO:0000313" key="2">
    <source>
        <dbReference type="EMBL" id="GFR19654.1"/>
    </source>
</evidence>
<accession>A0A8X6ICP6</accession>
<organism evidence="2 3">
    <name type="scientific">Trichonephila clavata</name>
    <name type="common">Joro spider</name>
    <name type="synonym">Nephila clavata</name>
    <dbReference type="NCBI Taxonomy" id="2740835"/>
    <lineage>
        <taxon>Eukaryota</taxon>
        <taxon>Metazoa</taxon>
        <taxon>Ecdysozoa</taxon>
        <taxon>Arthropoda</taxon>
        <taxon>Chelicerata</taxon>
        <taxon>Arachnida</taxon>
        <taxon>Araneae</taxon>
        <taxon>Araneomorphae</taxon>
        <taxon>Entelegynae</taxon>
        <taxon>Araneoidea</taxon>
        <taxon>Nephilidae</taxon>
        <taxon>Trichonephila</taxon>
    </lineage>
</organism>
<dbReference type="Proteomes" id="UP000887116">
    <property type="component" value="Unassembled WGS sequence"/>
</dbReference>
<proteinExistence type="predicted"/>
<feature type="compositionally biased region" description="Polar residues" evidence="1">
    <location>
        <begin position="38"/>
        <end position="49"/>
    </location>
</feature>
<sequence>MIKPNPITIGVTPVAGPPPNASRSHITEDISIRKKKNPSPNSAGSVQRYNTCHSVGGERVIPNLFA</sequence>
<dbReference type="EMBL" id="BMAO01017966">
    <property type="protein sequence ID" value="GFR19654.1"/>
    <property type="molecule type" value="Genomic_DNA"/>
</dbReference>
<feature type="region of interest" description="Disordered" evidence="1">
    <location>
        <begin position="1"/>
        <end position="49"/>
    </location>
</feature>
<evidence type="ECO:0000256" key="1">
    <source>
        <dbReference type="SAM" id="MobiDB-lite"/>
    </source>
</evidence>
<evidence type="ECO:0000313" key="3">
    <source>
        <dbReference type="Proteomes" id="UP000887116"/>
    </source>
</evidence>
<comment type="caution">
    <text evidence="2">The sequence shown here is derived from an EMBL/GenBank/DDBJ whole genome shotgun (WGS) entry which is preliminary data.</text>
</comment>
<keyword evidence="3" id="KW-1185">Reference proteome</keyword>
<name>A0A8X6ICP6_TRICU</name>